<organism evidence="2 3">
    <name type="scientific">Plasmodium falciparum (isolate HB3)</name>
    <dbReference type="NCBI Taxonomy" id="137071"/>
    <lineage>
        <taxon>Eukaryota</taxon>
        <taxon>Sar</taxon>
        <taxon>Alveolata</taxon>
        <taxon>Apicomplexa</taxon>
        <taxon>Aconoidasida</taxon>
        <taxon>Haemosporida</taxon>
        <taxon>Plasmodiidae</taxon>
        <taxon>Plasmodium</taxon>
        <taxon>Plasmodium (Laverania)</taxon>
    </lineage>
</organism>
<keyword evidence="1" id="KW-0472">Membrane</keyword>
<dbReference type="SUPFAM" id="SSF103481">
    <property type="entry name" value="Multidrug resistance efflux transporter EmrE"/>
    <property type="match status" value="1"/>
</dbReference>
<dbReference type="Proteomes" id="UP000054289">
    <property type="component" value="Unassembled WGS sequence"/>
</dbReference>
<reference evidence="3" key="2">
    <citation type="submission" date="2006-03" db="EMBL/GenBank/DDBJ databases">
        <title>The genome sequence of the Plasmodium falciparum HB3.</title>
        <authorList>
            <consortium name="The Broad Institute Genome Sequencing Platform"/>
            <person name="Birren B."/>
            <person name="Lander E."/>
            <person name="Galagan J."/>
            <person name="Nusbaum C."/>
            <person name="Devon K."/>
            <person name="Henn M."/>
            <person name="Jaffe D."/>
            <person name="Butler J."/>
            <person name="Alvarez P."/>
            <person name="Gnerre S."/>
            <person name="Grabherr M."/>
            <person name="Kleber M."/>
            <person name="Mauceli E."/>
            <person name="Brockman W."/>
            <person name="MacCallum I.A."/>
            <person name="Rounsley S."/>
            <person name="Young S."/>
            <person name="LaButti K."/>
            <person name="Pushparaj V."/>
            <person name="DeCaprio D."/>
            <person name="Crawford M."/>
            <person name="Koehrsen M."/>
            <person name="Engels R."/>
            <person name="Montgomery P."/>
            <person name="Pearson M."/>
            <person name="Howarth C."/>
            <person name="Larson L."/>
            <person name="Luoma S."/>
            <person name="White J."/>
            <person name="Kodira C."/>
            <person name="Zeng Q."/>
            <person name="Oleary S."/>
            <person name="Yandava C."/>
            <person name="Alvarado L."/>
            <person name="Wirth D."/>
            <person name="Volkman S."/>
            <person name="Hartl D."/>
        </authorList>
    </citation>
    <scope>NUCLEOTIDE SEQUENCE [LARGE SCALE GENOMIC DNA]</scope>
</reference>
<feature type="transmembrane region" description="Helical" evidence="1">
    <location>
        <begin position="124"/>
        <end position="146"/>
    </location>
</feature>
<keyword evidence="1" id="KW-1133">Transmembrane helix</keyword>
<evidence type="ECO:0000313" key="3">
    <source>
        <dbReference type="Proteomes" id="UP000054289"/>
    </source>
</evidence>
<dbReference type="EMBL" id="CH671993">
    <property type="protein sequence ID" value="KOB61239.1"/>
    <property type="molecule type" value="Genomic_DNA"/>
</dbReference>
<dbReference type="InterPro" id="IPR039632">
    <property type="entry name" value="TMEM42"/>
</dbReference>
<keyword evidence="1" id="KW-0812">Transmembrane</keyword>
<dbReference type="KEGG" id="pfh:PFHG_02991"/>
<dbReference type="OrthoDB" id="5854584at2759"/>
<sequence>MNKKVENKKVKHLADVLATLNQNEIERISAKPKNSKKSAAEINSVLPHTKRFPSPLKLNIYTKHTIFNFYSNLLQTIRTTLFFHIITTSFIRHIMIRIIYFFLFILCNIIMIKHYVLLMKHYSAFYATVLNFSLNFFLSALCGIIFFHEKRKLLWFFGVMLIICGLIFILKDTINEEKIKNK</sequence>
<dbReference type="PANTHER" id="PTHR31965">
    <property type="entry name" value="TRANSMEMBRANE PROTEIN 42"/>
    <property type="match status" value="1"/>
</dbReference>
<dbReference type="AlphaFoldDB" id="A0A0L7KEC8"/>
<gene>
    <name evidence="2" type="ORF">PFHG_02991</name>
</gene>
<accession>A0A0L7KEC8</accession>
<dbReference type="Gene3D" id="1.10.3730.20">
    <property type="match status" value="1"/>
</dbReference>
<reference evidence="2 3" key="1">
    <citation type="submission" date="2006-03" db="EMBL/GenBank/DDBJ databases">
        <title>Annotation of Plasmodium falciparum HB3.</title>
        <authorList>
            <consortium name="The Broad Institute Genome Sequencing Platform"/>
            <person name="Volkman S.K."/>
            <person name="Neafsey D.E."/>
            <person name="Dash A.P."/>
            <person name="Chitnis C.E."/>
            <person name="Hartl D.L."/>
            <person name="Young S.K."/>
            <person name="Zeng Q."/>
            <person name="Koehrsen M."/>
            <person name="Alvarado L."/>
            <person name="Berlin A."/>
            <person name="Borenstein D."/>
            <person name="Chapman S.B."/>
            <person name="Chen Z."/>
            <person name="Engels R."/>
            <person name="Freedman E."/>
            <person name="Gellesch M."/>
            <person name="Goldberg J."/>
            <person name="Griggs A."/>
            <person name="Gujja S."/>
            <person name="Heilman E.R."/>
            <person name="Heiman D.I."/>
            <person name="Howarth C."/>
            <person name="Jen D."/>
            <person name="Larson L."/>
            <person name="Mehta T."/>
            <person name="Neiman D."/>
            <person name="Park D."/>
            <person name="Pearson M."/>
            <person name="Roberts A."/>
            <person name="Saif S."/>
            <person name="Shea T."/>
            <person name="Shenoy N."/>
            <person name="Sisk P."/>
            <person name="Stolte C."/>
            <person name="Sykes S."/>
            <person name="Walk T."/>
            <person name="White J."/>
            <person name="Yandava C."/>
            <person name="Haas B."/>
            <person name="Henn M.R."/>
            <person name="Nusbaum C."/>
            <person name="Birren B."/>
        </authorList>
    </citation>
    <scope>NUCLEOTIDE SEQUENCE [LARGE SCALE GENOMIC DNA]</scope>
    <source>
        <strain evidence="2">HB3</strain>
    </source>
</reference>
<feature type="transmembrane region" description="Helical" evidence="1">
    <location>
        <begin position="98"/>
        <end position="118"/>
    </location>
</feature>
<evidence type="ECO:0008006" key="4">
    <source>
        <dbReference type="Google" id="ProtNLM"/>
    </source>
</evidence>
<dbReference type="InterPro" id="IPR037185">
    <property type="entry name" value="EmrE-like"/>
</dbReference>
<protein>
    <recommendedName>
        <fullName evidence="4">EamA domain-containing protein</fullName>
    </recommendedName>
</protein>
<feature type="transmembrane region" description="Helical" evidence="1">
    <location>
        <begin position="153"/>
        <end position="170"/>
    </location>
</feature>
<evidence type="ECO:0000256" key="1">
    <source>
        <dbReference type="SAM" id="Phobius"/>
    </source>
</evidence>
<dbReference type="PANTHER" id="PTHR31965:SF1">
    <property type="entry name" value="TRANSMEMBRANE PROTEIN 42"/>
    <property type="match status" value="1"/>
</dbReference>
<proteinExistence type="predicted"/>
<name>A0A0L7KEC8_PLAFX</name>
<evidence type="ECO:0000313" key="2">
    <source>
        <dbReference type="EMBL" id="KOB61239.1"/>
    </source>
</evidence>